<keyword evidence="3" id="KW-1185">Reference proteome</keyword>
<name>A0A2J6QS52_HYAVF</name>
<protein>
    <submittedName>
        <fullName evidence="2">Uncharacterized protein</fullName>
    </submittedName>
</protein>
<dbReference type="EMBL" id="KZ613978">
    <property type="protein sequence ID" value="PMD29087.1"/>
    <property type="molecule type" value="Genomic_DNA"/>
</dbReference>
<feature type="compositionally biased region" description="Low complexity" evidence="1">
    <location>
        <begin position="85"/>
        <end position="100"/>
    </location>
</feature>
<gene>
    <name evidence="2" type="ORF">L207DRAFT_263324</name>
</gene>
<dbReference type="AlphaFoldDB" id="A0A2J6QS52"/>
<dbReference type="Proteomes" id="UP000235786">
    <property type="component" value="Unassembled WGS sequence"/>
</dbReference>
<sequence length="162" mass="18415">MPCIYTSNPSSISNPSVYHSYPRAINIDNHYPRHPQSPIPSLYNPPSLHLFISTLTPLHPKLLKPSTQKQTTTKKRGHQSIIYQTPTTAAPTPRTAAPPRLMHQSIDPECYQRQYEEQDDDDYSDDVVFLDHFRGFFLISSSFEKGVRCGEVWAAARSEEIG</sequence>
<organism evidence="2 3">
    <name type="scientific">Hyaloscypha variabilis (strain UAMH 11265 / GT02V1 / F)</name>
    <name type="common">Meliniomyces variabilis</name>
    <dbReference type="NCBI Taxonomy" id="1149755"/>
    <lineage>
        <taxon>Eukaryota</taxon>
        <taxon>Fungi</taxon>
        <taxon>Dikarya</taxon>
        <taxon>Ascomycota</taxon>
        <taxon>Pezizomycotina</taxon>
        <taxon>Leotiomycetes</taxon>
        <taxon>Helotiales</taxon>
        <taxon>Hyaloscyphaceae</taxon>
        <taxon>Hyaloscypha</taxon>
        <taxon>Hyaloscypha variabilis</taxon>
    </lineage>
</organism>
<evidence type="ECO:0000256" key="1">
    <source>
        <dbReference type="SAM" id="MobiDB-lite"/>
    </source>
</evidence>
<proteinExistence type="predicted"/>
<reference evidence="2 3" key="1">
    <citation type="submission" date="2016-04" db="EMBL/GenBank/DDBJ databases">
        <title>A degradative enzymes factory behind the ericoid mycorrhizal symbiosis.</title>
        <authorList>
            <consortium name="DOE Joint Genome Institute"/>
            <person name="Martino E."/>
            <person name="Morin E."/>
            <person name="Grelet G."/>
            <person name="Kuo A."/>
            <person name="Kohler A."/>
            <person name="Daghino S."/>
            <person name="Barry K."/>
            <person name="Choi C."/>
            <person name="Cichocki N."/>
            <person name="Clum A."/>
            <person name="Copeland A."/>
            <person name="Hainaut M."/>
            <person name="Haridas S."/>
            <person name="Labutti K."/>
            <person name="Lindquist E."/>
            <person name="Lipzen A."/>
            <person name="Khouja H.-R."/>
            <person name="Murat C."/>
            <person name="Ohm R."/>
            <person name="Olson A."/>
            <person name="Spatafora J."/>
            <person name="Veneault-Fourrey C."/>
            <person name="Henrissat B."/>
            <person name="Grigoriev I."/>
            <person name="Martin F."/>
            <person name="Perotto S."/>
        </authorList>
    </citation>
    <scope>NUCLEOTIDE SEQUENCE [LARGE SCALE GENOMIC DNA]</scope>
    <source>
        <strain evidence="2 3">F</strain>
    </source>
</reference>
<feature type="region of interest" description="Disordered" evidence="1">
    <location>
        <begin position="65"/>
        <end position="100"/>
    </location>
</feature>
<evidence type="ECO:0000313" key="2">
    <source>
        <dbReference type="EMBL" id="PMD29087.1"/>
    </source>
</evidence>
<accession>A0A2J6QS52</accession>
<evidence type="ECO:0000313" key="3">
    <source>
        <dbReference type="Proteomes" id="UP000235786"/>
    </source>
</evidence>